<feature type="transmembrane region" description="Helical" evidence="8">
    <location>
        <begin position="382"/>
        <end position="408"/>
    </location>
</feature>
<dbReference type="KEGG" id="mmi:MMAR_3264"/>
<dbReference type="NCBIfam" id="TIGR00833">
    <property type="entry name" value="actII"/>
    <property type="match status" value="1"/>
</dbReference>
<feature type="transmembrane region" description="Helical" evidence="8">
    <location>
        <begin position="774"/>
        <end position="792"/>
    </location>
</feature>
<evidence type="ECO:0000256" key="2">
    <source>
        <dbReference type="ARBA" id="ARBA00010157"/>
    </source>
</evidence>
<keyword evidence="3" id="KW-1003">Cell membrane</keyword>
<dbReference type="HOGENOM" id="CLU_005108_3_2_11"/>
<dbReference type="InterPro" id="IPR050545">
    <property type="entry name" value="Mycobact_MmpL"/>
</dbReference>
<feature type="transmembrane region" description="Helical" evidence="8">
    <location>
        <begin position="799"/>
        <end position="825"/>
    </location>
</feature>
<keyword evidence="11" id="KW-1185">Reference proteome</keyword>
<feature type="transmembrane region" description="Helical" evidence="8">
    <location>
        <begin position="903"/>
        <end position="925"/>
    </location>
</feature>
<gene>
    <name evidence="10" type="ordered locus">MMAR_3264</name>
</gene>
<dbReference type="eggNOG" id="COG2409">
    <property type="taxonomic scope" value="Bacteria"/>
</dbReference>
<name>B2HHJ3_MYCMM</name>
<dbReference type="Proteomes" id="UP000001190">
    <property type="component" value="Chromosome"/>
</dbReference>
<keyword evidence="4 8" id="KW-0812">Transmembrane</keyword>
<dbReference type="AlphaFoldDB" id="B2HHJ3"/>
<evidence type="ECO:0000256" key="1">
    <source>
        <dbReference type="ARBA" id="ARBA00004651"/>
    </source>
</evidence>
<feature type="region of interest" description="Disordered" evidence="7">
    <location>
        <begin position="948"/>
        <end position="969"/>
    </location>
</feature>
<evidence type="ECO:0000313" key="10">
    <source>
        <dbReference type="EMBL" id="ACC41691.1"/>
    </source>
</evidence>
<accession>B2HHJ3</accession>
<feature type="transmembrane region" description="Helical" evidence="8">
    <location>
        <begin position="339"/>
        <end position="361"/>
    </location>
</feature>
<feature type="compositionally biased region" description="Pro residues" evidence="7">
    <location>
        <begin position="948"/>
        <end position="958"/>
    </location>
</feature>
<evidence type="ECO:0000259" key="9">
    <source>
        <dbReference type="PROSITE" id="PS50156"/>
    </source>
</evidence>
<comment type="subcellular location">
    <subcellularLocation>
        <location evidence="1">Cell membrane</location>
        <topology evidence="1">Multi-pass membrane protein</topology>
    </subcellularLocation>
</comment>
<feature type="transmembrane region" description="Helical" evidence="8">
    <location>
        <begin position="209"/>
        <end position="238"/>
    </location>
</feature>
<proteinExistence type="inferred from homology"/>
<evidence type="ECO:0000256" key="8">
    <source>
        <dbReference type="SAM" id="Phobius"/>
    </source>
</evidence>
<feature type="domain" description="SSD" evidence="9">
    <location>
        <begin position="229"/>
        <end position="360"/>
    </location>
</feature>
<dbReference type="PROSITE" id="PS50156">
    <property type="entry name" value="SSD"/>
    <property type="match status" value="1"/>
</dbReference>
<dbReference type="EMBL" id="CP000854">
    <property type="protein sequence ID" value="ACC41691.1"/>
    <property type="molecule type" value="Genomic_DNA"/>
</dbReference>
<feature type="transmembrane region" description="Helical" evidence="8">
    <location>
        <begin position="258"/>
        <end position="282"/>
    </location>
</feature>
<dbReference type="InterPro" id="IPR004869">
    <property type="entry name" value="MMPL_dom"/>
</dbReference>
<keyword evidence="5 8" id="KW-1133">Transmembrane helix</keyword>
<evidence type="ECO:0000313" key="11">
    <source>
        <dbReference type="Proteomes" id="UP000001190"/>
    </source>
</evidence>
<organism evidence="10 11">
    <name type="scientific">Mycobacterium marinum (strain ATCC BAA-535 / M)</name>
    <dbReference type="NCBI Taxonomy" id="216594"/>
    <lineage>
        <taxon>Bacteria</taxon>
        <taxon>Bacillati</taxon>
        <taxon>Actinomycetota</taxon>
        <taxon>Actinomycetes</taxon>
        <taxon>Mycobacteriales</taxon>
        <taxon>Mycobacteriaceae</taxon>
        <taxon>Mycobacterium</taxon>
        <taxon>Mycobacterium ulcerans group</taxon>
    </lineage>
</organism>
<evidence type="ECO:0000256" key="4">
    <source>
        <dbReference type="ARBA" id="ARBA00022692"/>
    </source>
</evidence>
<evidence type="ECO:0000256" key="7">
    <source>
        <dbReference type="SAM" id="MobiDB-lite"/>
    </source>
</evidence>
<protein>
    <submittedName>
        <fullName evidence="10">Conserved transmembrane transport protein-MmpL family</fullName>
    </submittedName>
</protein>
<dbReference type="GO" id="GO:0005886">
    <property type="term" value="C:plasma membrane"/>
    <property type="evidence" value="ECO:0007669"/>
    <property type="project" value="UniProtKB-SubCell"/>
</dbReference>
<evidence type="ECO:0000256" key="5">
    <source>
        <dbReference type="ARBA" id="ARBA00022989"/>
    </source>
</evidence>
<dbReference type="InterPro" id="IPR000731">
    <property type="entry name" value="SSD"/>
</dbReference>
<dbReference type="RefSeq" id="WP_012394921.1">
    <property type="nucleotide sequence ID" value="NC_010612.1"/>
</dbReference>
<feature type="compositionally biased region" description="Polar residues" evidence="7">
    <location>
        <begin position="959"/>
        <end position="969"/>
    </location>
</feature>
<evidence type="ECO:0000256" key="3">
    <source>
        <dbReference type="ARBA" id="ARBA00022475"/>
    </source>
</evidence>
<dbReference type="Pfam" id="PF03176">
    <property type="entry name" value="MMPL"/>
    <property type="match status" value="2"/>
</dbReference>
<evidence type="ECO:0000256" key="6">
    <source>
        <dbReference type="ARBA" id="ARBA00023136"/>
    </source>
</evidence>
<sequence length="969" mass="104602">MSSVSVDQCGGGVLAPGDGARPLLARMIRRLALPIIAVWIALIVALGVAVPSLEVVGEMRAVSSSPTDAPSIIAANKINALFTEHKADSAIMLVLEGKEPLGEDAHAYYDDLVRKFRADKEHVVGVRDYWSDPVTEAGAESSDGKFAYVQVNLMGLQGHARSIRSVKAVQRIVDSTPAPDGVTTFVTGSAALMVDQQTVGSRSMRLVELVTIGVIVVMLLVIYGSVTTALVVLVMVVLQLAAARGVVALLGYHGLVGLSIFSTNVLVTLVIAAGTDYAIFLVGRYQEARSAGQDRESAFFTMFGGTAHVVLGSGLTIAGAMLCLSFTRLPYLQTLGVPLAVGMTVGVLAALTLGPALIAVTSRFGKVLEPRRQLRVRRWRKLGAAIARWPGPILITASVLALGGLLVLPGYRASFDDRNYLPKDVPANIGYAAAERGFGAARMNPDVLLVESNHDLRNSADLLVIDKIAKAIFAVEGISRVQVITRPDGKPIKHTSIPFMIGAQGSFMQLNQHYQQDRMADLLAQADEMQTSIDTMEQMTSTAAEMAETTHRLVTKTKSMVVDVEELRDAVANFEDFFHPIRSYFYWEPHCFDIPVCWSLRSIFDAIDGVDLMTGDLQEILPEMERLDELLPQMVALMPKMTQTVRNMKAMALTMYATQKSMLDQMAAASDKTNAMGEAFDASMNDDSFYLPPEVFDNEDFQRAMKNFISPDGKSVRFIISHQNDPMTPEGMARTQAIKRAATEAIKGTPLEGSKVYLAGTAAVIKDINDGNNYDLLIAAIAALSLIFLIMLNITRSAIAALVIVGSVAASLGASVGLSVLLWQHLIGIELHWLVLSMSVIVLLAVGADYNLLLVSRLKEELHAGINTAIIRTVGATGSVATSAGLVFAFTMISMAVSDLTVIAQIGTTIGMGLLFDTFVVRALMTPSIAVLLGRWFWWPHHVRPRPIPQRWPSPTPSQPTTNLTTSTP</sequence>
<dbReference type="SUPFAM" id="SSF82866">
    <property type="entry name" value="Multidrug efflux transporter AcrB transmembrane domain"/>
    <property type="match status" value="2"/>
</dbReference>
<keyword evidence="6 8" id="KW-0472">Membrane</keyword>
<dbReference type="PANTHER" id="PTHR33406">
    <property type="entry name" value="MEMBRANE PROTEIN MJ1562-RELATED"/>
    <property type="match status" value="1"/>
</dbReference>
<feature type="transmembrane region" description="Helical" evidence="8">
    <location>
        <begin position="831"/>
        <end position="853"/>
    </location>
</feature>
<feature type="transmembrane region" description="Helical" evidence="8">
    <location>
        <begin position="303"/>
        <end position="327"/>
    </location>
</feature>
<dbReference type="STRING" id="216594.MMAR_3264"/>
<feature type="transmembrane region" description="Helical" evidence="8">
    <location>
        <begin position="874"/>
        <end position="897"/>
    </location>
</feature>
<feature type="transmembrane region" description="Helical" evidence="8">
    <location>
        <begin position="31"/>
        <end position="50"/>
    </location>
</feature>
<dbReference type="FunFam" id="1.20.1640.10:FF:000018">
    <property type="entry name" value="Transmembrane transport protein MmpL10"/>
    <property type="match status" value="1"/>
</dbReference>
<reference evidence="10 11" key="1">
    <citation type="journal article" date="2008" name="Genome Res.">
        <title>Insights from the complete genome sequence of Mycobacterium marinum on the evolution of Mycobacterium tuberculosis.</title>
        <authorList>
            <person name="Stinear T.P."/>
            <person name="Seemann T."/>
            <person name="Harrison P.F."/>
            <person name="Jenkin G.A."/>
            <person name="Davies J.K."/>
            <person name="Johnson P.D."/>
            <person name="Abdellah Z."/>
            <person name="Arrowsmith C."/>
            <person name="Chillingworth T."/>
            <person name="Churcher C."/>
            <person name="Clarke K."/>
            <person name="Cronin A."/>
            <person name="Davis P."/>
            <person name="Goodhead I."/>
            <person name="Holroyd N."/>
            <person name="Jagels K."/>
            <person name="Lord A."/>
            <person name="Moule S."/>
            <person name="Mungall K."/>
            <person name="Norbertczak H."/>
            <person name="Quail M.A."/>
            <person name="Rabbinowitsch E."/>
            <person name="Walker D."/>
            <person name="White B."/>
            <person name="Whitehead S."/>
            <person name="Small P.L."/>
            <person name="Brosch R."/>
            <person name="Ramakrishnan L."/>
            <person name="Fischbach M.A."/>
            <person name="Parkhill J."/>
            <person name="Cole S.T."/>
        </authorList>
    </citation>
    <scope>NUCLEOTIDE SEQUENCE [LARGE SCALE GENOMIC DNA]</scope>
    <source>
        <strain evidence="11">ATCC BAA-535 / M</strain>
    </source>
</reference>
<dbReference type="InterPro" id="IPR004707">
    <property type="entry name" value="MmpL_fam"/>
</dbReference>
<dbReference type="Gene3D" id="1.20.1640.10">
    <property type="entry name" value="Multidrug efflux transporter AcrB transmembrane domain"/>
    <property type="match status" value="2"/>
</dbReference>
<dbReference type="FunFam" id="1.20.1640.10:FF:000020">
    <property type="entry name" value="Transmembrane transport protein MmpL10"/>
    <property type="match status" value="1"/>
</dbReference>
<dbReference type="PANTHER" id="PTHR33406:SF6">
    <property type="entry name" value="MEMBRANE PROTEIN YDGH-RELATED"/>
    <property type="match status" value="1"/>
</dbReference>
<comment type="similarity">
    <text evidence="2">Belongs to the resistance-nodulation-cell division (RND) (TC 2.A.6) family. MmpL subfamily.</text>
</comment>